<feature type="compositionally biased region" description="Basic and acidic residues" evidence="2">
    <location>
        <begin position="413"/>
        <end position="428"/>
    </location>
</feature>
<feature type="compositionally biased region" description="Basic and acidic residues" evidence="2">
    <location>
        <begin position="707"/>
        <end position="718"/>
    </location>
</feature>
<dbReference type="OrthoDB" id="3219467at2759"/>
<feature type="compositionally biased region" description="Basic and acidic residues" evidence="2">
    <location>
        <begin position="663"/>
        <end position="698"/>
    </location>
</feature>
<evidence type="ECO:0000313" key="3">
    <source>
        <dbReference type="EMBL" id="PYH44093.1"/>
    </source>
</evidence>
<feature type="region of interest" description="Disordered" evidence="2">
    <location>
        <begin position="465"/>
        <end position="522"/>
    </location>
</feature>
<evidence type="ECO:0000256" key="1">
    <source>
        <dbReference type="SAM" id="Coils"/>
    </source>
</evidence>
<dbReference type="RefSeq" id="XP_025430075.1">
    <property type="nucleotide sequence ID" value="XM_025573512.1"/>
</dbReference>
<evidence type="ECO:0000313" key="4">
    <source>
        <dbReference type="Proteomes" id="UP000248349"/>
    </source>
</evidence>
<organism evidence="3 4">
    <name type="scientific">Aspergillus saccharolyticus JOP 1030-1</name>
    <dbReference type="NCBI Taxonomy" id="1450539"/>
    <lineage>
        <taxon>Eukaryota</taxon>
        <taxon>Fungi</taxon>
        <taxon>Dikarya</taxon>
        <taxon>Ascomycota</taxon>
        <taxon>Pezizomycotina</taxon>
        <taxon>Eurotiomycetes</taxon>
        <taxon>Eurotiomycetidae</taxon>
        <taxon>Eurotiales</taxon>
        <taxon>Aspergillaceae</taxon>
        <taxon>Aspergillus</taxon>
        <taxon>Aspergillus subgen. Circumdati</taxon>
    </lineage>
</organism>
<dbReference type="Proteomes" id="UP000248349">
    <property type="component" value="Unassembled WGS sequence"/>
</dbReference>
<gene>
    <name evidence="3" type="ORF">BP01DRAFT_343380</name>
</gene>
<feature type="region of interest" description="Disordered" evidence="2">
    <location>
        <begin position="572"/>
        <end position="599"/>
    </location>
</feature>
<feature type="region of interest" description="Disordered" evidence="2">
    <location>
        <begin position="658"/>
        <end position="721"/>
    </location>
</feature>
<dbReference type="PANTHER" id="PTHR36812:SF9">
    <property type="entry name" value="MYB-LIKE PROTEIN X ISOFORM X1"/>
    <property type="match status" value="1"/>
</dbReference>
<sequence>MARDNELVSLASFGEDLIASGNFASLSSLDIFAASTDQKARSHLTVAPDVSTTTRAKPISRVSPLAGWTAMSRSTTAHTEINDALIIGGATVKNVSLVVGEALSSGDPATGHEGHDLYSDLKVLPVPVTGVQSGGGSLLVAPIGKTAGQSMLLLPADSDSAITFPQQSKPIALPNVGKEIGATKGEVGAAPVDSYVLSGDIENFFGIKGLKAKLYSFKNEQTKDKDDDKDKPVQEKIKLEDMESPLAILFPEIEQSTIQKLPIKNLEFTYSNTEKDSLFPVGLRLEGDLEFKDGLQFVADGLKNVFGSDKGTTLPSKLRISALIAKERDWSKKPKIDGLVLQAYVDMSLPKWDFLEFKTAGIELSARREEKKDDKKDDKKDGKKVDSTKDDKEGKKESGEPDDVSEPTSLKVAAEDNKSDKEKDEKDKKKEWKLGFGIFGKLNITKLPKSKGTLEARYWIRGGDWKEEKNDKKKDKDGKDSKENKDKKTEKGDKDKKDDSNDAGKKTDKSEKKIEQKDDGSLAKTKDEVVIDVGKWKNFCGVANLDMKKAQLRARFAPGEFKETCTLTVSGSLEFPQGRDKEKDDKEDEEEKPKNATLAIKGQLSRKDYHFDAKVGDLKLESILKIYAHINGVEPKADGIKDHNLTFEELHLNIGRKLKKKKKEEEKQDKSKGDAKKEETKDETKRIEEKAADAKETETLQADGDSPEDKQLDDEAKAENSTTEWAFELSGKVSFNDVKSVHGLIKIDSTGLTIEGGVEDYEIKDAGVTINEARIDIFIGAKPKADKKQRDQGEIKSVENSTTEAGDGTKAIVYNRASKFSIRGKVTFSGVTVTVVFLTERKETNKKSKKASEREWVLYGLADTDLSLEELCDTLKGSSIGKLKLRNIALIAASGKIKTIEELNTMEYPVNKGISLCATIPPLDELNNLAKQTVDGLILCATIQKGLDLKICLPKSMDIHFSETVTLGNIGVGIEISKSPSLSLEGVLTILMESGQDPLVLEGMVRAGLLEASAKIATKQPWVNPFNISKEVTIADFRVEILIEYAKFLEVGPSKLGLGGQIEVGDFHAGADMVISHFPNDQLISVNISKVDLIEIINVAGKVADIPALREMRGAEQTFVFTDAELYISTGATIADKEYPRGISGGGKLTAFGKKAEFELDIGEVGLDFKGAIDNFSLGPLVVSSASGEPRASMVVLMTKDQQVIKVDGMVTCFGIGLVALVDIQLGTETPVFNAYIAVQFTEAFKISLQATTRDFNSVRDLANQGLYFQAQIEGDLFDMICESVKNMIKTLEKMGTEGIEAMQKLIGDKVGEKQAEMEKLAQALEDARKQLEKKRSERQIELEKEEKKRKEAETEISRLRNAVATAKKNKEKAQQELEQKVKQAELEKESLIRQKRKEYSDKLEEAKEEEARNRRELERLKREQANRYGTDFLKRVELAKGAWYEKQAAEAESWKAVQWVYQQKCNANAGRLEAAKAAHEIVKAATDVYHETAKGFDATINSDAFQSLVKGIETAAEAVENAAKGVDNLLQGGGVDGFIRAFVDTENRKIQAAIDNLRALQDENSKYQKAIREAQAKLDANGPNLVADIRAADEAITRIKEDAELAKLQREYNYKLKVHEEVHNTIEQMQAGLEALKEDWQSGMKKLQDVVNEIQKAISSVFHIEKIMVGVHTHALVKDEPLAFKFYGTVAGRKFEVEAEWSPNRAIGDLYKQVTNEILKL</sequence>
<reference evidence="3 4" key="1">
    <citation type="submission" date="2016-12" db="EMBL/GenBank/DDBJ databases">
        <title>The genomes of Aspergillus section Nigri reveals drivers in fungal speciation.</title>
        <authorList>
            <consortium name="DOE Joint Genome Institute"/>
            <person name="Vesth T.C."/>
            <person name="Nybo J."/>
            <person name="Theobald S."/>
            <person name="Brandl J."/>
            <person name="Frisvad J.C."/>
            <person name="Nielsen K.F."/>
            <person name="Lyhne E.K."/>
            <person name="Kogle M.E."/>
            <person name="Kuo A."/>
            <person name="Riley R."/>
            <person name="Clum A."/>
            <person name="Nolan M."/>
            <person name="Lipzen A."/>
            <person name="Salamov A."/>
            <person name="Henrissat B."/>
            <person name="Wiebenga A."/>
            <person name="De Vries R.P."/>
            <person name="Grigoriev I.V."/>
            <person name="Mortensen U.H."/>
            <person name="Andersen M.R."/>
            <person name="Baker S.E."/>
        </authorList>
    </citation>
    <scope>NUCLEOTIDE SEQUENCE [LARGE SCALE GENOMIC DNA]</scope>
    <source>
        <strain evidence="3 4">JOP 1030-1</strain>
    </source>
</reference>
<dbReference type="EMBL" id="KZ821239">
    <property type="protein sequence ID" value="PYH44093.1"/>
    <property type="molecule type" value="Genomic_DNA"/>
</dbReference>
<proteinExistence type="predicted"/>
<keyword evidence="1" id="KW-0175">Coiled coil</keyword>
<evidence type="ECO:0000256" key="2">
    <source>
        <dbReference type="SAM" id="MobiDB-lite"/>
    </source>
</evidence>
<keyword evidence="4" id="KW-1185">Reference proteome</keyword>
<protein>
    <submittedName>
        <fullName evidence="3">Uncharacterized protein</fullName>
    </submittedName>
</protein>
<feature type="compositionally biased region" description="Basic and acidic residues" evidence="2">
    <location>
        <begin position="368"/>
        <end position="399"/>
    </location>
</feature>
<dbReference type="STRING" id="1450539.A0A318ZHP5"/>
<feature type="region of interest" description="Disordered" evidence="2">
    <location>
        <begin position="368"/>
        <end position="428"/>
    </location>
</feature>
<accession>A0A318ZHP5</accession>
<name>A0A318ZHP5_9EURO</name>
<feature type="coiled-coil region" evidence="1">
    <location>
        <begin position="1544"/>
        <end position="1578"/>
    </location>
</feature>
<feature type="coiled-coil region" evidence="1">
    <location>
        <begin position="1311"/>
        <end position="1428"/>
    </location>
</feature>
<dbReference type="GeneID" id="37074740"/>
<dbReference type="PANTHER" id="PTHR36812">
    <property type="entry name" value="NEUROFILAMENT TRIPLET M PROTEIN-LIKE PROTEIN"/>
    <property type="match status" value="1"/>
</dbReference>